<evidence type="ECO:0000259" key="2">
    <source>
        <dbReference type="Pfam" id="PF00582"/>
    </source>
</evidence>
<reference evidence="3 4" key="1">
    <citation type="submission" date="2018-02" db="EMBL/GenBank/DDBJ databases">
        <title>Genomic Encyclopedia of Archaeal and Bacterial Type Strains, Phase II (KMG-II): from individual species to whole genera.</title>
        <authorList>
            <person name="Goeker M."/>
        </authorList>
    </citation>
    <scope>NUCLEOTIDE SEQUENCE [LARGE SCALE GENOMIC DNA]</scope>
    <source>
        <strain evidence="3 4">YU 961-1</strain>
    </source>
</reference>
<dbReference type="InterPro" id="IPR014729">
    <property type="entry name" value="Rossmann-like_a/b/a_fold"/>
</dbReference>
<dbReference type="PANTHER" id="PTHR46268">
    <property type="entry name" value="STRESS RESPONSE PROTEIN NHAX"/>
    <property type="match status" value="1"/>
</dbReference>
<keyword evidence="4" id="KW-1185">Reference proteome</keyword>
<dbReference type="OrthoDB" id="3404132at2"/>
<accession>A0A2S6GP48</accession>
<dbReference type="Proteomes" id="UP000239203">
    <property type="component" value="Unassembled WGS sequence"/>
</dbReference>
<dbReference type="Pfam" id="PF00582">
    <property type="entry name" value="Usp"/>
    <property type="match status" value="2"/>
</dbReference>
<dbReference type="Gene3D" id="3.40.50.620">
    <property type="entry name" value="HUPs"/>
    <property type="match status" value="2"/>
</dbReference>
<dbReference type="RefSeq" id="WP_104479786.1">
    <property type="nucleotide sequence ID" value="NZ_CP154825.1"/>
</dbReference>
<dbReference type="PANTHER" id="PTHR46268:SF6">
    <property type="entry name" value="UNIVERSAL STRESS PROTEIN UP12"/>
    <property type="match status" value="1"/>
</dbReference>
<dbReference type="InterPro" id="IPR006016">
    <property type="entry name" value="UspA"/>
</dbReference>
<protein>
    <submittedName>
        <fullName evidence="3">Nucleotide-binding universal stress UspA family protein</fullName>
    </submittedName>
</protein>
<organism evidence="3 4">
    <name type="scientific">Actinokineospora auranticolor</name>
    <dbReference type="NCBI Taxonomy" id="155976"/>
    <lineage>
        <taxon>Bacteria</taxon>
        <taxon>Bacillati</taxon>
        <taxon>Actinomycetota</taxon>
        <taxon>Actinomycetes</taxon>
        <taxon>Pseudonocardiales</taxon>
        <taxon>Pseudonocardiaceae</taxon>
        <taxon>Actinokineospora</taxon>
    </lineage>
</organism>
<gene>
    <name evidence="3" type="ORF">CLV40_1084</name>
</gene>
<dbReference type="InterPro" id="IPR006015">
    <property type="entry name" value="Universal_stress_UspA"/>
</dbReference>
<comment type="caution">
    <text evidence="3">The sequence shown here is derived from an EMBL/GenBank/DDBJ whole genome shotgun (WGS) entry which is preliminary data.</text>
</comment>
<proteinExistence type="inferred from homology"/>
<dbReference type="PRINTS" id="PR01438">
    <property type="entry name" value="UNVRSLSTRESS"/>
</dbReference>
<dbReference type="EMBL" id="PTIX01000008">
    <property type="protein sequence ID" value="PPK67008.1"/>
    <property type="molecule type" value="Genomic_DNA"/>
</dbReference>
<evidence type="ECO:0000313" key="4">
    <source>
        <dbReference type="Proteomes" id="UP000239203"/>
    </source>
</evidence>
<sequence>MTASHDQVVVGIDGSDTSLTATKWAADEARRRGTTLSLVHACVPPAVRHPTTLASQADYIDALTDHGRVWLREARAVARHAAPGLPVRQDLRVGQAAAVVLEAAERAALVVVGSRGLGGFRALTVGSVSTAVAHHASCPVVVIREGIEPNADGPVVVGVEGSPASDAALAFAFAQAARRALPLVAVHTWSDVAYPGLWTAVPLGVDWGEVTESEAALLDARLAAYRVDYPDVPVRPVVTRDRPVRALLTHADSASLLVVGNRRRHALTGPGTGSTSTALLHLCPCPLAVVRP</sequence>
<evidence type="ECO:0000256" key="1">
    <source>
        <dbReference type="ARBA" id="ARBA00008791"/>
    </source>
</evidence>
<dbReference type="SUPFAM" id="SSF52402">
    <property type="entry name" value="Adenine nucleotide alpha hydrolases-like"/>
    <property type="match status" value="2"/>
</dbReference>
<evidence type="ECO:0000313" key="3">
    <source>
        <dbReference type="EMBL" id="PPK67008.1"/>
    </source>
</evidence>
<feature type="domain" description="UspA" evidence="2">
    <location>
        <begin position="154"/>
        <end position="291"/>
    </location>
</feature>
<comment type="similarity">
    <text evidence="1">Belongs to the universal stress protein A family.</text>
</comment>
<dbReference type="AlphaFoldDB" id="A0A2S6GP48"/>
<feature type="domain" description="UspA" evidence="2">
    <location>
        <begin position="7"/>
        <end position="144"/>
    </location>
</feature>
<name>A0A2S6GP48_9PSEU</name>